<organism evidence="1">
    <name type="scientific">Virus NIOZ-UU157</name>
    <dbReference type="NCBI Taxonomy" id="2763269"/>
    <lineage>
        <taxon>Viruses</taxon>
    </lineage>
</organism>
<evidence type="ECO:0000313" key="1">
    <source>
        <dbReference type="EMBL" id="QPI16501.1"/>
    </source>
</evidence>
<proteinExistence type="predicted"/>
<sequence length="196" mass="22762">MKSVYNFVVKPKGERYNNTKKLDGGELILNTEIFNHQYVNREAEVISTPIIGDTDIKPGDTVIVHHNVFRRWHNVKGIEKNSKAYFDEDTYFINDDQIFLYKRDDKWIAPKGYCFVMPLKATDQFNTESERPLQGIVKYSDGTVKVGDLVGFRPSSEYEFVVDGERLFRVLSNFITIKYEHQGNEETYNPSWAQGS</sequence>
<protein>
    <submittedName>
        <fullName evidence="1">Uncharacterized protein</fullName>
    </submittedName>
</protein>
<name>A0A7S9SUC9_9VIRU</name>
<reference evidence="1" key="1">
    <citation type="submission" date="2020-08" db="EMBL/GenBank/DDBJ databases">
        <title>Bridging the membrane lipid divide: bacteria of the FCB group superphylum have the potential to synthesize archaeal ether lipids.</title>
        <authorList>
            <person name="Villanueva L."/>
            <person name="von Meijenfeldt F.A.B."/>
            <person name="Westbye A.B."/>
            <person name="Yadav S."/>
            <person name="Hopmans E.C."/>
            <person name="Dutilh B.E."/>
            <person name="Sinninghe Damste J.S."/>
        </authorList>
    </citation>
    <scope>NUCLEOTIDE SEQUENCE</scope>
    <source>
        <strain evidence="1">NIOZ-UU157</strain>
    </source>
</reference>
<accession>A0A7S9SUC9</accession>
<gene>
    <name evidence="1" type="ORF">NIOZUU157_00400</name>
</gene>
<dbReference type="EMBL" id="MW030567">
    <property type="protein sequence ID" value="QPI16501.1"/>
    <property type="molecule type" value="Genomic_DNA"/>
</dbReference>